<accession>A0A0C9MP62</accession>
<reference evidence="2" key="1">
    <citation type="submission" date="2014-09" db="EMBL/GenBank/DDBJ databases">
        <title>Draft genome sequence of an oleaginous Mucoromycotina fungus Mucor ambiguus NBRC6742.</title>
        <authorList>
            <person name="Takeda I."/>
            <person name="Yamane N."/>
            <person name="Morita T."/>
            <person name="Tamano K."/>
            <person name="Machida M."/>
            <person name="Baker S."/>
            <person name="Koike H."/>
        </authorList>
    </citation>
    <scope>NUCLEOTIDE SEQUENCE</scope>
    <source>
        <strain evidence="2">NBRC 6742</strain>
    </source>
</reference>
<name>A0A0C9MP62_9FUNG</name>
<organism evidence="2">
    <name type="scientific">Mucor ambiguus</name>
    <dbReference type="NCBI Taxonomy" id="91626"/>
    <lineage>
        <taxon>Eukaryota</taxon>
        <taxon>Fungi</taxon>
        <taxon>Fungi incertae sedis</taxon>
        <taxon>Mucoromycota</taxon>
        <taxon>Mucoromycotina</taxon>
        <taxon>Mucoromycetes</taxon>
        <taxon>Mucorales</taxon>
        <taxon>Mucorineae</taxon>
        <taxon>Mucoraceae</taxon>
        <taxon>Mucor</taxon>
    </lineage>
</organism>
<protein>
    <recommendedName>
        <fullName evidence="4">HIG1 domain-containing protein</fullName>
    </recommendedName>
</protein>
<sequence length="82" mass="8691">MSNFILTVALMISVSSLAAAVAAASVAMVLSIMKEAVVFDRGMWGMNGKQKLIRIQLLMSTSITKGVLLTAAAARIQHLQSI</sequence>
<keyword evidence="3" id="KW-1185">Reference proteome</keyword>
<evidence type="ECO:0000313" key="3">
    <source>
        <dbReference type="Proteomes" id="UP000053815"/>
    </source>
</evidence>
<feature type="signal peptide" evidence="1">
    <location>
        <begin position="1"/>
        <end position="18"/>
    </location>
</feature>
<evidence type="ECO:0000256" key="1">
    <source>
        <dbReference type="SAM" id="SignalP"/>
    </source>
</evidence>
<dbReference type="AlphaFoldDB" id="A0A0C9MP62"/>
<keyword evidence="1" id="KW-0732">Signal</keyword>
<dbReference type="Proteomes" id="UP000053815">
    <property type="component" value="Unassembled WGS sequence"/>
</dbReference>
<evidence type="ECO:0008006" key="4">
    <source>
        <dbReference type="Google" id="ProtNLM"/>
    </source>
</evidence>
<proteinExistence type="predicted"/>
<evidence type="ECO:0000313" key="2">
    <source>
        <dbReference type="EMBL" id="GAN03788.1"/>
    </source>
</evidence>
<feature type="chain" id="PRO_5002215517" description="HIG1 domain-containing protein" evidence="1">
    <location>
        <begin position="19"/>
        <end position="82"/>
    </location>
</feature>
<dbReference type="EMBL" id="DF836337">
    <property type="protein sequence ID" value="GAN03788.1"/>
    <property type="molecule type" value="Genomic_DNA"/>
</dbReference>
<gene>
    <name evidence="2" type="ORF">MAM1_0048d03243</name>
</gene>